<evidence type="ECO:0000313" key="1">
    <source>
        <dbReference type="EMBL" id="KAF2462620.1"/>
    </source>
</evidence>
<evidence type="ECO:0000313" key="2">
    <source>
        <dbReference type="Proteomes" id="UP000799755"/>
    </source>
</evidence>
<gene>
    <name evidence="1" type="ORF">BDR25DRAFT_386967</name>
</gene>
<protein>
    <submittedName>
        <fullName evidence="1">HET-domain-containing protein</fullName>
    </submittedName>
</protein>
<dbReference type="EMBL" id="MU003572">
    <property type="protein sequence ID" value="KAF2462620.1"/>
    <property type="molecule type" value="Genomic_DNA"/>
</dbReference>
<dbReference type="Proteomes" id="UP000799755">
    <property type="component" value="Unassembled WGS sequence"/>
</dbReference>
<accession>A0ACB6Q8Z6</accession>
<name>A0ACB6Q8Z6_9PLEO</name>
<reference evidence="1" key="1">
    <citation type="journal article" date="2020" name="Stud. Mycol.">
        <title>101 Dothideomycetes genomes: a test case for predicting lifestyles and emergence of pathogens.</title>
        <authorList>
            <person name="Haridas S."/>
            <person name="Albert R."/>
            <person name="Binder M."/>
            <person name="Bloem J."/>
            <person name="Labutti K."/>
            <person name="Salamov A."/>
            <person name="Andreopoulos B."/>
            <person name="Baker S."/>
            <person name="Barry K."/>
            <person name="Bills G."/>
            <person name="Bluhm B."/>
            <person name="Cannon C."/>
            <person name="Castanera R."/>
            <person name="Culley D."/>
            <person name="Daum C."/>
            <person name="Ezra D."/>
            <person name="Gonzalez J."/>
            <person name="Henrissat B."/>
            <person name="Kuo A."/>
            <person name="Liang C."/>
            <person name="Lipzen A."/>
            <person name="Lutzoni F."/>
            <person name="Magnuson J."/>
            <person name="Mondo S."/>
            <person name="Nolan M."/>
            <person name="Ohm R."/>
            <person name="Pangilinan J."/>
            <person name="Park H.-J."/>
            <person name="Ramirez L."/>
            <person name="Alfaro M."/>
            <person name="Sun H."/>
            <person name="Tritt A."/>
            <person name="Yoshinaga Y."/>
            <person name="Zwiers L.-H."/>
            <person name="Turgeon B."/>
            <person name="Goodwin S."/>
            <person name="Spatafora J."/>
            <person name="Crous P."/>
            <person name="Grigoriev I."/>
        </authorList>
    </citation>
    <scope>NUCLEOTIDE SEQUENCE</scope>
    <source>
        <strain evidence="1">ATCC 200398</strain>
    </source>
</reference>
<proteinExistence type="predicted"/>
<keyword evidence="2" id="KW-1185">Reference proteome</keyword>
<organism evidence="1 2">
    <name type="scientific">Lindgomyces ingoldianus</name>
    <dbReference type="NCBI Taxonomy" id="673940"/>
    <lineage>
        <taxon>Eukaryota</taxon>
        <taxon>Fungi</taxon>
        <taxon>Dikarya</taxon>
        <taxon>Ascomycota</taxon>
        <taxon>Pezizomycotina</taxon>
        <taxon>Dothideomycetes</taxon>
        <taxon>Pleosporomycetidae</taxon>
        <taxon>Pleosporales</taxon>
        <taxon>Lindgomycetaceae</taxon>
        <taxon>Lindgomyces</taxon>
    </lineage>
</organism>
<comment type="caution">
    <text evidence="1">The sequence shown here is derived from an EMBL/GenBank/DDBJ whole genome shotgun (WGS) entry which is preliminary data.</text>
</comment>
<sequence>MAGIRLYDYRKLTPLDSGQIRLLKLHPGEVSSELRGQLIVNNIKSTNRGPMGYQTKSGNDTRAGASTIDYRALSYTWGTGHPSNHITILHDNEPYTIPIKPNLEDALIQLRSADVALFFWIDALCMDQNDNQEKSSQIPMMSEIYKQAASVCIWLGREEKKSDLALCFIKRCVNLDDIDHLCQDPKYAEEWDALLSLMRRPWFNRRWIVQELVRATTAIIYCGNKSQPWQEFADAVSLFSFKQDDIRKLFQRSEQYNHHPDYIGDLDELGAVKLVYAWDNVFRKSEDGLFHENLLSLEALVSFLTVFEASDPRDTLYAILWLAKDAKPVDRHATNWGERLKDIIREDQNSQREQFVWEKVESPLTLPRLGSDIDSRRRRASSGSMSEYDGQDDSQDGRSVLSGNLLHSDPDSLHISAAVNPLEAVVEQDENSYPTRVEAPPIRITQHLTEISGNTAGRNPKGSLSKDQARKAKGVLRRMVGSIEGQRVIVNYEKSVFDVCRDFLEFVILRSKSLDILCYPWAPEPDRNKNERPLPTWIPSLRNSAFAVGPNRAYRRVNADPLVGKPGLDMKVYNAHKDHPATGWSVLPENPRILVLRGVVLDTIGQRFTPAIEGVIPLDWLDAVGWTDPKVSPPDVFWRTLVGNRDAHGKRPPSHWKRACKDTFSRRPQSGDLNSKDLLSYNCPSAVYHFLKRMQCVTWKRKLVMFEKHRMPNHLGLAPAKVKKGDLVCILHGCSVPVILRKYVSESLPVKVDQSGWGSRNVEYEWVGECYVHGFMDGEAGRLPGNPQEDSATLSPLSNPGDSLTLSLGDSGKFYIR</sequence>